<evidence type="ECO:0000256" key="10">
    <source>
        <dbReference type="ARBA" id="ARBA00042775"/>
    </source>
</evidence>
<dbReference type="OrthoDB" id="14196at2"/>
<keyword evidence="7" id="KW-0143">Chaperone</keyword>
<dbReference type="InterPro" id="IPR000297">
    <property type="entry name" value="PPIase_PpiC"/>
</dbReference>
<dbReference type="PROSITE" id="PS50198">
    <property type="entry name" value="PPIC_PPIASE_2"/>
    <property type="match status" value="1"/>
</dbReference>
<protein>
    <recommendedName>
        <fullName evidence="9">Periplasmic chaperone PpiD</fullName>
    </recommendedName>
    <alternativeName>
        <fullName evidence="10">Periplasmic folding chaperone</fullName>
    </alternativeName>
</protein>
<dbReference type="GO" id="GO:0003755">
    <property type="term" value="F:peptidyl-prolyl cis-trans isomerase activity"/>
    <property type="evidence" value="ECO:0007669"/>
    <property type="project" value="UniProtKB-KW"/>
</dbReference>
<dbReference type="AlphaFoldDB" id="Q1IMY4"/>
<dbReference type="Gene3D" id="1.10.4030.10">
    <property type="entry name" value="Porin chaperone SurA, peptide-binding domain"/>
    <property type="match status" value="1"/>
</dbReference>
<dbReference type="SUPFAM" id="SSF54534">
    <property type="entry name" value="FKBP-like"/>
    <property type="match status" value="1"/>
</dbReference>
<dbReference type="Pfam" id="PF13145">
    <property type="entry name" value="Rotamase_2"/>
    <property type="match status" value="1"/>
</dbReference>
<dbReference type="HOGENOM" id="CLU_023843_1_0_0"/>
<evidence type="ECO:0000256" key="1">
    <source>
        <dbReference type="ARBA" id="ARBA00004382"/>
    </source>
</evidence>
<feature type="domain" description="PpiC" evidence="13">
    <location>
        <begin position="272"/>
        <end position="372"/>
    </location>
</feature>
<dbReference type="EMBL" id="CP000360">
    <property type="protein sequence ID" value="ABF41766.1"/>
    <property type="molecule type" value="Genomic_DNA"/>
</dbReference>
<dbReference type="PANTHER" id="PTHR47529:SF1">
    <property type="entry name" value="PERIPLASMIC CHAPERONE PPID"/>
    <property type="match status" value="1"/>
</dbReference>
<keyword evidence="6 12" id="KW-0472">Membrane</keyword>
<keyword evidence="5 12" id="KW-1133">Transmembrane helix</keyword>
<sequence>MIRFLQTPSKTKKIVLGGLLTVICVMMVVTLIPGGGIFGFGDTTVTGDSDLAKVDGEAITAADASKAAQNMAQQQRYPAQFVPFLMPQAVEMLIKQKAVLDEAHRMGLNVSDEELRAVLHKGQFGEILFPKGNYVGDDAYQNFVQSQFSMTVPQFELELKKSIEIQKLRGVVEASATVADADIDNLVRQQQTKVKFDYASLSLADIEKGINPSDAEMKAWYEAHKDQFKDSLPEKRKIKYVSVIGSKLPGVQPSDADIQKYYNDHKTEFTIPQTATVQHILVMVPQGADAKTDAAAKAKAEDYLKQARGGANFGELAKKYSDDKGTGDSTLEVTPQGNLVKEFKDASLAGKTGDILGPVKTQFGYHIIKIQKNEPAGARSLDEVKSQIAIVMGGQKAADAAQKAADNLRNSARVQGLDKAAAAAGDTVETTDFVTQSSLLPGIGQAPQFMNAVFKANAKSGADVAPITGGYAVYEVTDVQPPATPTFEQAKAQVEQQFKAGKAQTLIVQKAQELADRARTEHDLKKAAKEAGVTVKTSEMVTQSSQVPDVGSLSGPSFTAVFAGKTGDIIGPVQGGRNAIVIAVVEKQEPTADEMTKGKEEARQQLLAKKKDEVLEIYVSNLIASMEKSGKIKRNKKAIERLSQGAGLGSSQGE</sequence>
<evidence type="ECO:0000256" key="9">
    <source>
        <dbReference type="ARBA" id="ARBA00040743"/>
    </source>
</evidence>
<dbReference type="eggNOG" id="COG0760">
    <property type="taxonomic scope" value="Bacteria"/>
</dbReference>
<evidence type="ECO:0000259" key="13">
    <source>
        <dbReference type="PROSITE" id="PS50198"/>
    </source>
</evidence>
<evidence type="ECO:0000256" key="6">
    <source>
        <dbReference type="ARBA" id="ARBA00023136"/>
    </source>
</evidence>
<dbReference type="EnsemblBacteria" id="ABF41766">
    <property type="protein sequence ID" value="ABF41766"/>
    <property type="gene ID" value="Acid345_2765"/>
</dbReference>
<dbReference type="SUPFAM" id="SSF109998">
    <property type="entry name" value="Triger factor/SurA peptide-binding domain-like"/>
    <property type="match status" value="1"/>
</dbReference>
<dbReference type="InterPro" id="IPR027304">
    <property type="entry name" value="Trigger_fact/SurA_dom_sf"/>
</dbReference>
<accession>Q1IMY4</accession>
<keyword evidence="15" id="KW-1185">Reference proteome</keyword>
<name>Q1IMY4_KORVE</name>
<proteinExistence type="inferred from homology"/>
<evidence type="ECO:0000256" key="7">
    <source>
        <dbReference type="ARBA" id="ARBA00023186"/>
    </source>
</evidence>
<gene>
    <name evidence="14" type="ordered locus">Acid345_2765</name>
</gene>
<dbReference type="KEGG" id="aba:Acid345_2765"/>
<dbReference type="Pfam" id="PF13624">
    <property type="entry name" value="SurA_N_3"/>
    <property type="match status" value="1"/>
</dbReference>
<keyword evidence="11 14" id="KW-0413">Isomerase</keyword>
<dbReference type="RefSeq" id="WP_011523567.1">
    <property type="nucleotide sequence ID" value="NC_008009.1"/>
</dbReference>
<evidence type="ECO:0000256" key="11">
    <source>
        <dbReference type="PROSITE-ProRule" id="PRU00278"/>
    </source>
</evidence>
<comment type="similarity">
    <text evidence="8">Belongs to the PpiD chaperone family.</text>
</comment>
<evidence type="ECO:0000256" key="5">
    <source>
        <dbReference type="ARBA" id="ARBA00022989"/>
    </source>
</evidence>
<keyword evidence="3" id="KW-0997">Cell inner membrane</keyword>
<evidence type="ECO:0000313" key="14">
    <source>
        <dbReference type="EMBL" id="ABF41766.1"/>
    </source>
</evidence>
<comment type="subcellular location">
    <subcellularLocation>
        <location evidence="1">Cell inner membrane</location>
        <topology evidence="1">Single-pass type II membrane protein</topology>
        <orientation evidence="1">Periplasmic side</orientation>
    </subcellularLocation>
</comment>
<keyword evidence="4 12" id="KW-0812">Transmembrane</keyword>
<feature type="transmembrane region" description="Helical" evidence="12">
    <location>
        <begin position="14"/>
        <end position="40"/>
    </location>
</feature>
<evidence type="ECO:0000256" key="3">
    <source>
        <dbReference type="ARBA" id="ARBA00022519"/>
    </source>
</evidence>
<evidence type="ECO:0000256" key="2">
    <source>
        <dbReference type="ARBA" id="ARBA00022475"/>
    </source>
</evidence>
<reference evidence="14 15" key="1">
    <citation type="journal article" date="2009" name="Appl. Environ. Microbiol.">
        <title>Three genomes from the phylum Acidobacteria provide insight into the lifestyles of these microorganisms in soils.</title>
        <authorList>
            <person name="Ward N.L."/>
            <person name="Challacombe J.F."/>
            <person name="Janssen P.H."/>
            <person name="Henrissat B."/>
            <person name="Coutinho P.M."/>
            <person name="Wu M."/>
            <person name="Xie G."/>
            <person name="Haft D.H."/>
            <person name="Sait M."/>
            <person name="Badger J."/>
            <person name="Barabote R.D."/>
            <person name="Bradley B."/>
            <person name="Brettin T.S."/>
            <person name="Brinkac L.M."/>
            <person name="Bruce D."/>
            <person name="Creasy T."/>
            <person name="Daugherty S.C."/>
            <person name="Davidsen T.M."/>
            <person name="DeBoy R.T."/>
            <person name="Detter J.C."/>
            <person name="Dodson R.J."/>
            <person name="Durkin A.S."/>
            <person name="Ganapathy A."/>
            <person name="Gwinn-Giglio M."/>
            <person name="Han C.S."/>
            <person name="Khouri H."/>
            <person name="Kiss H."/>
            <person name="Kothari S.P."/>
            <person name="Madupu R."/>
            <person name="Nelson K.E."/>
            <person name="Nelson W.C."/>
            <person name="Paulsen I."/>
            <person name="Penn K."/>
            <person name="Ren Q."/>
            <person name="Rosovitz M.J."/>
            <person name="Selengut J.D."/>
            <person name="Shrivastava S."/>
            <person name="Sullivan S.A."/>
            <person name="Tapia R."/>
            <person name="Thompson L.S."/>
            <person name="Watkins K.L."/>
            <person name="Yang Q."/>
            <person name="Yu C."/>
            <person name="Zafar N."/>
            <person name="Zhou L."/>
            <person name="Kuske C.R."/>
        </authorList>
    </citation>
    <scope>NUCLEOTIDE SEQUENCE [LARGE SCALE GENOMIC DNA]</scope>
    <source>
        <strain evidence="14 15">Ellin345</strain>
    </source>
</reference>
<dbReference type="Pfam" id="PF13616">
    <property type="entry name" value="Rotamase_3"/>
    <property type="match status" value="1"/>
</dbReference>
<dbReference type="STRING" id="204669.Acid345_2765"/>
<dbReference type="Gene3D" id="3.10.50.40">
    <property type="match status" value="1"/>
</dbReference>
<evidence type="ECO:0000256" key="8">
    <source>
        <dbReference type="ARBA" id="ARBA00038408"/>
    </source>
</evidence>
<evidence type="ECO:0000313" key="15">
    <source>
        <dbReference type="Proteomes" id="UP000002432"/>
    </source>
</evidence>
<dbReference type="PANTHER" id="PTHR47529">
    <property type="entry name" value="PEPTIDYL-PROLYL CIS-TRANS ISOMERASE D"/>
    <property type="match status" value="1"/>
</dbReference>
<dbReference type="InterPro" id="IPR052029">
    <property type="entry name" value="PpiD_chaperone"/>
</dbReference>
<keyword evidence="2" id="KW-1003">Cell membrane</keyword>
<dbReference type="Proteomes" id="UP000002432">
    <property type="component" value="Chromosome"/>
</dbReference>
<dbReference type="GO" id="GO:0005886">
    <property type="term" value="C:plasma membrane"/>
    <property type="evidence" value="ECO:0007669"/>
    <property type="project" value="UniProtKB-SubCell"/>
</dbReference>
<keyword evidence="11" id="KW-0697">Rotamase</keyword>
<organism evidence="14 15">
    <name type="scientific">Koribacter versatilis (strain Ellin345)</name>
    <dbReference type="NCBI Taxonomy" id="204669"/>
    <lineage>
        <taxon>Bacteria</taxon>
        <taxon>Pseudomonadati</taxon>
        <taxon>Acidobacteriota</taxon>
        <taxon>Terriglobia</taxon>
        <taxon>Terriglobales</taxon>
        <taxon>Candidatus Korobacteraceae</taxon>
        <taxon>Candidatus Korobacter</taxon>
    </lineage>
</organism>
<evidence type="ECO:0000256" key="12">
    <source>
        <dbReference type="SAM" id="Phobius"/>
    </source>
</evidence>
<dbReference type="InterPro" id="IPR046357">
    <property type="entry name" value="PPIase_dom_sf"/>
</dbReference>
<evidence type="ECO:0000256" key="4">
    <source>
        <dbReference type="ARBA" id="ARBA00022692"/>
    </source>
</evidence>